<keyword evidence="8" id="KW-1185">Reference proteome</keyword>
<keyword evidence="4 5" id="KW-0067">ATP-binding</keyword>
<dbReference type="Gene3D" id="1.10.10.160">
    <property type="match status" value="1"/>
</dbReference>
<keyword evidence="1 5" id="KW-0547">Nucleotide-binding</keyword>
<dbReference type="InterPro" id="IPR027417">
    <property type="entry name" value="P-loop_NTPase"/>
</dbReference>
<keyword evidence="2 5" id="KW-0378">Hydrolase</keyword>
<gene>
    <name evidence="7" type="ORF">GCM10023322_00460</name>
</gene>
<sequence>MTTDYVFSIASLQACLVAAEASWFAGMPGDQCSQWQVERIEFGDTVYFIHESDERATRRIVILDQEPFGIANSRWLKKSVLERVHRSAIVAAAPPVSLPRDWHAFHHKNLFSFFGSRRTKTDRMSRWTAENRPNGSADVLFWQFSPPNHIVALQDYQPDYSRYDEAVLFWDEALHEARTRFTGAPRVTGLVPPMVALSATFDATSRGRTYTEWLPYLSDDQRRFLERTPPVKLRGPAGTGKTLCLLLKAIREVTNARAQGKALRVLFLTHSWAMETQIDQLLRTMDERNAVRDIDVFPLFSAGSMLFNSTLPAGLEPLGEDSHEGKREQLVRVTQLLSQSILTDWPAYRSRVRPEFADTVESDPSGGDFRLFAWEVLNEFACVLGPEGIVPGASDAIQEYRDLERASWMMSLETDAEKDFILAVYGYYVDSLRADNLISSDQIINDFVKDLEKSSWQYQRLAEGYDLIFVDELHLFNEQERRALHHLTKDSKTYPKMFMALDPRQSAEVVYAGVAGRSITRDDSGRVGTVMGEVEQHSLTRVHRFGHQVLALLRHINKSWPQLDLGDDWELDLEQVHADAPSSETPTVYRHADAHEEARNALRAARAWTNRPDGGRVAVVLVDKDALELYEEMALDSEMGRVNVLGSRDDLASLQYEKRTIVLAPAEYVAGLQFDTVIVTGLPRMRRYAKWPQTRHLLSQLYLAISRASNHVEIHVNQANGSLPDVLQTAIRTGALREKE</sequence>
<dbReference type="EMBL" id="BAABJQ010000001">
    <property type="protein sequence ID" value="GAA5176973.1"/>
    <property type="molecule type" value="Genomic_DNA"/>
</dbReference>
<feature type="domain" description="UvrD-like helicase ATP-binding" evidence="6">
    <location>
        <begin position="214"/>
        <end position="546"/>
    </location>
</feature>
<dbReference type="Pfam" id="PF00580">
    <property type="entry name" value="UvrD-helicase"/>
    <property type="match status" value="1"/>
</dbReference>
<protein>
    <recommendedName>
        <fullName evidence="6">UvrD-like helicase ATP-binding domain-containing protein</fullName>
    </recommendedName>
</protein>
<feature type="binding site" evidence="5">
    <location>
        <begin position="235"/>
        <end position="242"/>
    </location>
    <ligand>
        <name>ATP</name>
        <dbReference type="ChEBI" id="CHEBI:30616"/>
    </ligand>
</feature>
<dbReference type="InterPro" id="IPR013986">
    <property type="entry name" value="DExx_box_DNA_helicase_dom_sf"/>
</dbReference>
<keyword evidence="3 5" id="KW-0347">Helicase</keyword>
<dbReference type="SUPFAM" id="SSF52540">
    <property type="entry name" value="P-loop containing nucleoside triphosphate hydrolases"/>
    <property type="match status" value="1"/>
</dbReference>
<dbReference type="RefSeq" id="WP_345624986.1">
    <property type="nucleotide sequence ID" value="NZ_BAABJQ010000001.1"/>
</dbReference>
<dbReference type="InterPro" id="IPR014016">
    <property type="entry name" value="UvrD-like_ATP-bd"/>
</dbReference>
<organism evidence="7 8">
    <name type="scientific">Rugosimonospora acidiphila</name>
    <dbReference type="NCBI Taxonomy" id="556531"/>
    <lineage>
        <taxon>Bacteria</taxon>
        <taxon>Bacillati</taxon>
        <taxon>Actinomycetota</taxon>
        <taxon>Actinomycetes</taxon>
        <taxon>Micromonosporales</taxon>
        <taxon>Micromonosporaceae</taxon>
        <taxon>Rugosimonospora</taxon>
    </lineage>
</organism>
<dbReference type="PROSITE" id="PS51198">
    <property type="entry name" value="UVRD_HELICASE_ATP_BIND"/>
    <property type="match status" value="1"/>
</dbReference>
<evidence type="ECO:0000256" key="2">
    <source>
        <dbReference type="ARBA" id="ARBA00022801"/>
    </source>
</evidence>
<evidence type="ECO:0000256" key="1">
    <source>
        <dbReference type="ARBA" id="ARBA00022741"/>
    </source>
</evidence>
<evidence type="ECO:0000256" key="5">
    <source>
        <dbReference type="PROSITE-ProRule" id="PRU00560"/>
    </source>
</evidence>
<dbReference type="Gene3D" id="3.40.50.300">
    <property type="entry name" value="P-loop containing nucleotide triphosphate hydrolases"/>
    <property type="match status" value="3"/>
</dbReference>
<comment type="caution">
    <text evidence="7">The sequence shown here is derived from an EMBL/GenBank/DDBJ whole genome shotgun (WGS) entry which is preliminary data.</text>
</comment>
<evidence type="ECO:0000259" key="6">
    <source>
        <dbReference type="PROSITE" id="PS51198"/>
    </source>
</evidence>
<proteinExistence type="predicted"/>
<reference evidence="8" key="1">
    <citation type="journal article" date="2019" name="Int. J. Syst. Evol. Microbiol.">
        <title>The Global Catalogue of Microorganisms (GCM) 10K type strain sequencing project: providing services to taxonomists for standard genome sequencing and annotation.</title>
        <authorList>
            <consortium name="The Broad Institute Genomics Platform"/>
            <consortium name="The Broad Institute Genome Sequencing Center for Infectious Disease"/>
            <person name="Wu L."/>
            <person name="Ma J."/>
        </authorList>
    </citation>
    <scope>NUCLEOTIDE SEQUENCE [LARGE SCALE GENOMIC DNA]</scope>
    <source>
        <strain evidence="8">JCM 18304</strain>
    </source>
</reference>
<evidence type="ECO:0000256" key="3">
    <source>
        <dbReference type="ARBA" id="ARBA00022806"/>
    </source>
</evidence>
<evidence type="ECO:0000313" key="7">
    <source>
        <dbReference type="EMBL" id="GAA5176973.1"/>
    </source>
</evidence>
<name>A0ABP9RFS1_9ACTN</name>
<evidence type="ECO:0000313" key="8">
    <source>
        <dbReference type="Proteomes" id="UP001501570"/>
    </source>
</evidence>
<evidence type="ECO:0000256" key="4">
    <source>
        <dbReference type="ARBA" id="ARBA00022840"/>
    </source>
</evidence>
<dbReference type="Proteomes" id="UP001501570">
    <property type="component" value="Unassembled WGS sequence"/>
</dbReference>
<accession>A0ABP9RFS1</accession>